<feature type="region of interest" description="Disordered" evidence="1">
    <location>
        <begin position="1"/>
        <end position="28"/>
    </location>
</feature>
<sequence length="141" mass="15823">MSEDFPFKSREPERHRSKPPTEKNDIKPSGLEDKYLYHIKMAQDVEKSLGNLLLNWTHSKVSRQRSIVNILLFVANDEQKSICSHIDWNGSILFGTALHAFTDGIQRNSLGAVITKRSGDNFGRSDSSLLELNTGAAPLAR</sequence>
<name>A0A8X6SS30_TRICX</name>
<reference evidence="2" key="1">
    <citation type="submission" date="2020-08" db="EMBL/GenBank/DDBJ databases">
        <title>Multicomponent nature underlies the extraordinary mechanical properties of spider dragline silk.</title>
        <authorList>
            <person name="Kono N."/>
            <person name="Nakamura H."/>
            <person name="Mori M."/>
            <person name="Yoshida Y."/>
            <person name="Ohtoshi R."/>
            <person name="Malay A.D."/>
            <person name="Moran D.A.P."/>
            <person name="Tomita M."/>
            <person name="Numata K."/>
            <person name="Arakawa K."/>
        </authorList>
    </citation>
    <scope>NUCLEOTIDE SEQUENCE</scope>
</reference>
<evidence type="ECO:0000313" key="2">
    <source>
        <dbReference type="EMBL" id="GFY16618.1"/>
    </source>
</evidence>
<proteinExistence type="predicted"/>
<gene>
    <name evidence="2" type="ORF">TNCV_2787441</name>
</gene>
<dbReference type="Proteomes" id="UP000887159">
    <property type="component" value="Unassembled WGS sequence"/>
</dbReference>
<organism evidence="2 3">
    <name type="scientific">Trichonephila clavipes</name>
    <name type="common">Golden silk orbweaver</name>
    <name type="synonym">Nephila clavipes</name>
    <dbReference type="NCBI Taxonomy" id="2585209"/>
    <lineage>
        <taxon>Eukaryota</taxon>
        <taxon>Metazoa</taxon>
        <taxon>Ecdysozoa</taxon>
        <taxon>Arthropoda</taxon>
        <taxon>Chelicerata</taxon>
        <taxon>Arachnida</taxon>
        <taxon>Araneae</taxon>
        <taxon>Araneomorphae</taxon>
        <taxon>Entelegynae</taxon>
        <taxon>Araneoidea</taxon>
        <taxon>Nephilidae</taxon>
        <taxon>Trichonephila</taxon>
    </lineage>
</organism>
<dbReference type="EMBL" id="BMAU01021340">
    <property type="protein sequence ID" value="GFY16618.1"/>
    <property type="molecule type" value="Genomic_DNA"/>
</dbReference>
<keyword evidence="3" id="KW-1185">Reference proteome</keyword>
<comment type="caution">
    <text evidence="2">The sequence shown here is derived from an EMBL/GenBank/DDBJ whole genome shotgun (WGS) entry which is preliminary data.</text>
</comment>
<protein>
    <submittedName>
        <fullName evidence="2">Uncharacterized protein</fullName>
    </submittedName>
</protein>
<evidence type="ECO:0000313" key="3">
    <source>
        <dbReference type="Proteomes" id="UP000887159"/>
    </source>
</evidence>
<evidence type="ECO:0000256" key="1">
    <source>
        <dbReference type="SAM" id="MobiDB-lite"/>
    </source>
</evidence>
<accession>A0A8X6SS30</accession>
<dbReference type="AlphaFoldDB" id="A0A8X6SS30"/>